<dbReference type="SUPFAM" id="SSF75005">
    <property type="entry name" value="Arabinanase/levansucrase/invertase"/>
    <property type="match status" value="1"/>
</dbReference>
<dbReference type="InterPro" id="IPR013320">
    <property type="entry name" value="ConA-like_dom_sf"/>
</dbReference>
<evidence type="ECO:0000313" key="7">
    <source>
        <dbReference type="EMBL" id="MBE0456990.1"/>
    </source>
</evidence>
<evidence type="ECO:0000256" key="5">
    <source>
        <dbReference type="SAM" id="SignalP"/>
    </source>
</evidence>
<dbReference type="SUPFAM" id="SSF49899">
    <property type="entry name" value="Concanavalin A-like lectins/glucanases"/>
    <property type="match status" value="1"/>
</dbReference>
<evidence type="ECO:0000313" key="8">
    <source>
        <dbReference type="Proteomes" id="UP000707245"/>
    </source>
</evidence>
<keyword evidence="2 4" id="KW-0378">Hydrolase</keyword>
<feature type="domain" description="Beta-xylosidase C-terminal Concanavalin A-like" evidence="6">
    <location>
        <begin position="355"/>
        <end position="551"/>
    </location>
</feature>
<name>A0ABR9FJI1_9GAMM</name>
<keyword evidence="8" id="KW-1185">Reference proteome</keyword>
<dbReference type="Gene3D" id="2.60.120.200">
    <property type="match status" value="1"/>
</dbReference>
<feature type="signal peptide" evidence="5">
    <location>
        <begin position="1"/>
        <end position="24"/>
    </location>
</feature>
<dbReference type="InterPro" id="IPR006710">
    <property type="entry name" value="Glyco_hydro_43"/>
</dbReference>
<gene>
    <name evidence="7" type="ORF">EI167_05890</name>
</gene>
<dbReference type="InterPro" id="IPR041542">
    <property type="entry name" value="GH43_C2"/>
</dbReference>
<dbReference type="EMBL" id="RRZA01000012">
    <property type="protein sequence ID" value="MBE0456990.1"/>
    <property type="molecule type" value="Genomic_DNA"/>
</dbReference>
<evidence type="ECO:0000259" key="6">
    <source>
        <dbReference type="Pfam" id="PF17851"/>
    </source>
</evidence>
<sequence>MLSNKYYFYLALFLACLSSSLGYAKESKLLSSTHTQSPWQADLGNGEYKNPILHADYSDPDVVAVNGDYYMTASSFNSAPGLPILHSTDLVNWQLINYALPIQLPQEHFAQVQHGNGVWAPTIRFHDNKFWIFYPDPDFGIYVTTTDDPAGTWSTPQLILAGKGLIDPAPLWDDNGKAYLVHAWAKSRAGFNNVLTLREMKDDASWVSDKFTHIVDGKNYPGYRTIEGPKFYKRNGYYYIFAPAGGVDLGWQSVFRAKKITGPYEAKVVMAQGNSVINGPHQGAWVHTQFDEDWFIHFQSKQAYGRITHLQPMRWDNDWPIIGIDKNGNGTGQPVLQHTKPRSKINPQPTSIVKNDEFNSPELNLLWQWNANPSSSWYSLTDNPGFLRLYSQPITAQNSTNLWSTPSLLLQKIPAEQFAFTTTLQVNKTSLASSSGLILFGEDYAWMGIKTSSTGEQQLVYVHCFNARKGCKESIVEQQPLTQPYLELKVVLQPGATAIFSYRTAASAEFQIIGEHFQAKKGRWVGAKLGLFSLSHTPGASSYADFDYARYDTLD</sequence>
<dbReference type="InterPro" id="IPR023296">
    <property type="entry name" value="Glyco_hydro_beta-prop_sf"/>
</dbReference>
<dbReference type="GO" id="GO:0016787">
    <property type="term" value="F:hydrolase activity"/>
    <property type="evidence" value="ECO:0007669"/>
    <property type="project" value="UniProtKB-KW"/>
</dbReference>
<evidence type="ECO:0000256" key="1">
    <source>
        <dbReference type="ARBA" id="ARBA00009865"/>
    </source>
</evidence>
<evidence type="ECO:0000256" key="3">
    <source>
        <dbReference type="ARBA" id="ARBA00023295"/>
    </source>
</evidence>
<keyword evidence="5" id="KW-0732">Signal</keyword>
<dbReference type="PANTHER" id="PTHR42812:SF12">
    <property type="entry name" value="BETA-XYLOSIDASE-RELATED"/>
    <property type="match status" value="1"/>
</dbReference>
<proteinExistence type="inferred from homology"/>
<dbReference type="Pfam" id="PF04616">
    <property type="entry name" value="Glyco_hydro_43"/>
    <property type="match status" value="1"/>
</dbReference>
<dbReference type="InterPro" id="IPR051795">
    <property type="entry name" value="Glycosyl_Hydrlase_43"/>
</dbReference>
<keyword evidence="3 4" id="KW-0326">Glycosidase</keyword>
<feature type="chain" id="PRO_5046579625" evidence="5">
    <location>
        <begin position="25"/>
        <end position="555"/>
    </location>
</feature>
<evidence type="ECO:0000256" key="4">
    <source>
        <dbReference type="RuleBase" id="RU361187"/>
    </source>
</evidence>
<dbReference type="Gene3D" id="2.115.10.20">
    <property type="entry name" value="Glycosyl hydrolase domain, family 43"/>
    <property type="match status" value="1"/>
</dbReference>
<protein>
    <submittedName>
        <fullName evidence="7">Glycosyl hydrolase 43 family protein</fullName>
    </submittedName>
</protein>
<dbReference type="Pfam" id="PF17851">
    <property type="entry name" value="GH43_C2"/>
    <property type="match status" value="1"/>
</dbReference>
<comment type="similarity">
    <text evidence="1 4">Belongs to the glycosyl hydrolase 43 family.</text>
</comment>
<comment type="caution">
    <text evidence="7">The sequence shown here is derived from an EMBL/GenBank/DDBJ whole genome shotgun (WGS) entry which is preliminary data.</text>
</comment>
<evidence type="ECO:0000256" key="2">
    <source>
        <dbReference type="ARBA" id="ARBA00022801"/>
    </source>
</evidence>
<organism evidence="7 8">
    <name type="scientific">Pseudoalteromonas prydzensis</name>
    <dbReference type="NCBI Taxonomy" id="182141"/>
    <lineage>
        <taxon>Bacteria</taxon>
        <taxon>Pseudomonadati</taxon>
        <taxon>Pseudomonadota</taxon>
        <taxon>Gammaproteobacteria</taxon>
        <taxon>Alteromonadales</taxon>
        <taxon>Pseudoalteromonadaceae</taxon>
        <taxon>Pseudoalteromonas</taxon>
    </lineage>
</organism>
<accession>A0ABR9FJI1</accession>
<dbReference type="RefSeq" id="WP_192541046.1">
    <property type="nucleotide sequence ID" value="NZ_JBQELX010000011.1"/>
</dbReference>
<dbReference type="Proteomes" id="UP000707245">
    <property type="component" value="Unassembled WGS sequence"/>
</dbReference>
<dbReference type="CDD" id="cd09001">
    <property type="entry name" value="GH43_FsAxh1-like"/>
    <property type="match status" value="1"/>
</dbReference>
<reference evidence="7 8" key="1">
    <citation type="submission" date="2020-07" db="EMBL/GenBank/DDBJ databases">
        <title>Halophilic bacteria isolated from french cheeses.</title>
        <authorList>
            <person name="Kothe C.I."/>
            <person name="Farah-Kraiem B."/>
            <person name="Renault P."/>
            <person name="Dridi B."/>
        </authorList>
    </citation>
    <scope>NUCLEOTIDE SEQUENCE [LARGE SCALE GENOMIC DNA]</scope>
    <source>
        <strain evidence="7 8">FME14</strain>
    </source>
</reference>
<dbReference type="PANTHER" id="PTHR42812">
    <property type="entry name" value="BETA-XYLOSIDASE"/>
    <property type="match status" value="1"/>
</dbReference>
<dbReference type="PROSITE" id="PS51257">
    <property type="entry name" value="PROKAR_LIPOPROTEIN"/>
    <property type="match status" value="1"/>
</dbReference>